<organism evidence="2 3">
    <name type="scientific">Haladaptatus litoreus</name>
    <dbReference type="NCBI Taxonomy" id="553468"/>
    <lineage>
        <taxon>Archaea</taxon>
        <taxon>Methanobacteriati</taxon>
        <taxon>Methanobacteriota</taxon>
        <taxon>Stenosarchaea group</taxon>
        <taxon>Halobacteria</taxon>
        <taxon>Halobacteriales</taxon>
        <taxon>Haladaptataceae</taxon>
        <taxon>Haladaptatus</taxon>
    </lineage>
</organism>
<dbReference type="EMBL" id="FTNO01000001">
    <property type="protein sequence ID" value="SIQ72012.1"/>
    <property type="molecule type" value="Genomic_DNA"/>
</dbReference>
<keyword evidence="3" id="KW-1185">Reference proteome</keyword>
<sequence length="160" mass="17654">MTASATRSTETTQETTTTAGETYDGANVIDASESLAMNGSGLLSYSSKHTKFQIAGDHEEFSNERIRIHLFVQSQSSDETVGQTATDSFEFAESQTKTLEYDLNANDAPTDVRLRYAVAFGLADENSEPSLDSDEITVFDRSEPFVLKSDRKTIRPFSEE</sequence>
<reference evidence="3" key="1">
    <citation type="submission" date="2017-01" db="EMBL/GenBank/DDBJ databases">
        <authorList>
            <person name="Varghese N."/>
            <person name="Submissions S."/>
        </authorList>
    </citation>
    <scope>NUCLEOTIDE SEQUENCE [LARGE SCALE GENOMIC DNA]</scope>
    <source>
        <strain evidence="3">CGMCC 1.7737</strain>
    </source>
</reference>
<feature type="region of interest" description="Disordered" evidence="1">
    <location>
        <begin position="1"/>
        <end position="23"/>
    </location>
</feature>
<evidence type="ECO:0000313" key="2">
    <source>
        <dbReference type="EMBL" id="SIQ72012.1"/>
    </source>
</evidence>
<protein>
    <submittedName>
        <fullName evidence="2">Uncharacterized protein</fullName>
    </submittedName>
</protein>
<evidence type="ECO:0000256" key="1">
    <source>
        <dbReference type="SAM" id="MobiDB-lite"/>
    </source>
</evidence>
<dbReference type="Proteomes" id="UP000186914">
    <property type="component" value="Unassembled WGS sequence"/>
</dbReference>
<proteinExistence type="predicted"/>
<feature type="compositionally biased region" description="Low complexity" evidence="1">
    <location>
        <begin position="1"/>
        <end position="22"/>
    </location>
</feature>
<name>A0A1N6V2K3_9EURY</name>
<evidence type="ECO:0000313" key="3">
    <source>
        <dbReference type="Proteomes" id="UP000186914"/>
    </source>
</evidence>
<accession>A0A1N6V2K3</accession>
<gene>
    <name evidence="2" type="ORF">SAMN05421858_0186</name>
</gene>
<dbReference type="AlphaFoldDB" id="A0A1N6V2K3"/>